<gene>
    <name evidence="12" type="ORF">NX782_12275</name>
</gene>
<dbReference type="PANTHER" id="PTHR33446">
    <property type="entry name" value="PROTEIN TONB-RELATED"/>
    <property type="match status" value="1"/>
</dbReference>
<evidence type="ECO:0000256" key="10">
    <source>
        <dbReference type="SAM" id="SignalP"/>
    </source>
</evidence>
<keyword evidence="3" id="KW-0813">Transport</keyword>
<name>A0ABT2A708_9BURK</name>
<dbReference type="PROSITE" id="PS52015">
    <property type="entry name" value="TONB_CTD"/>
    <property type="match status" value="1"/>
</dbReference>
<organism evidence="12 13">
    <name type="scientific">Massilia norwichensis</name>
    <dbReference type="NCBI Taxonomy" id="1442366"/>
    <lineage>
        <taxon>Bacteria</taxon>
        <taxon>Pseudomonadati</taxon>
        <taxon>Pseudomonadota</taxon>
        <taxon>Betaproteobacteria</taxon>
        <taxon>Burkholderiales</taxon>
        <taxon>Oxalobacteraceae</taxon>
        <taxon>Telluria group</taxon>
        <taxon>Massilia</taxon>
    </lineage>
</organism>
<dbReference type="Pfam" id="PF03544">
    <property type="entry name" value="TonB_C"/>
    <property type="match status" value="1"/>
</dbReference>
<dbReference type="PANTHER" id="PTHR33446:SF2">
    <property type="entry name" value="PROTEIN TONB"/>
    <property type="match status" value="1"/>
</dbReference>
<dbReference type="RefSeq" id="WP_258845757.1">
    <property type="nucleotide sequence ID" value="NZ_JANUGX010000013.1"/>
</dbReference>
<keyword evidence="10" id="KW-0732">Signal</keyword>
<evidence type="ECO:0000256" key="9">
    <source>
        <dbReference type="ARBA" id="ARBA00023136"/>
    </source>
</evidence>
<dbReference type="NCBIfam" id="TIGR01352">
    <property type="entry name" value="tonB_Cterm"/>
    <property type="match status" value="1"/>
</dbReference>
<evidence type="ECO:0000256" key="3">
    <source>
        <dbReference type="ARBA" id="ARBA00022448"/>
    </source>
</evidence>
<comment type="caution">
    <text evidence="12">The sequence shown here is derived from an EMBL/GenBank/DDBJ whole genome shotgun (WGS) entry which is preliminary data.</text>
</comment>
<reference evidence="12 13" key="1">
    <citation type="submission" date="2022-08" db="EMBL/GenBank/DDBJ databases">
        <title>Reclassification of Massilia species as members of the genera Telluria, Duganella, Pseudoduganella, Mokoshia gen. nov. and Zemynaea gen. nov. using orthogonal and non-orthogonal genome-based approaches.</title>
        <authorList>
            <person name="Bowman J.P."/>
        </authorList>
    </citation>
    <scope>NUCLEOTIDE SEQUENCE [LARGE SCALE GENOMIC DNA]</scope>
    <source>
        <strain evidence="12 13">LMG 28164</strain>
    </source>
</reference>
<keyword evidence="8" id="KW-1133">Transmembrane helix</keyword>
<sequence>MKTGLGALALTALAALAVQTRADAASPASVPALSPESCVRPAYPREAIRYELEGITTLRFRLAPDGRVADVQVAKSSGWAMLDEAVVQSLQACRFTPAQAAKAGGAALPVQYVWSLDGEHALRPHLVPGSCPASGRFAGFQPYDNRPSGADGVKVRLLVDPNGQARGVKPEGATLAPAVADALAAYVASCRFGFDPALKGERTDTAYGRVLLR</sequence>
<evidence type="ECO:0000256" key="2">
    <source>
        <dbReference type="ARBA" id="ARBA00006555"/>
    </source>
</evidence>
<evidence type="ECO:0000313" key="13">
    <source>
        <dbReference type="Proteomes" id="UP001205560"/>
    </source>
</evidence>
<keyword evidence="13" id="KW-1185">Reference proteome</keyword>
<dbReference type="InterPro" id="IPR037682">
    <property type="entry name" value="TonB_C"/>
</dbReference>
<keyword evidence="9" id="KW-0472">Membrane</keyword>
<protein>
    <submittedName>
        <fullName evidence="12">Energy transducer TonB</fullName>
    </submittedName>
</protein>
<proteinExistence type="inferred from homology"/>
<feature type="chain" id="PRO_5045839167" evidence="10">
    <location>
        <begin position="25"/>
        <end position="213"/>
    </location>
</feature>
<dbReference type="EMBL" id="JANUGX010000013">
    <property type="protein sequence ID" value="MCS0589979.1"/>
    <property type="molecule type" value="Genomic_DNA"/>
</dbReference>
<comment type="subcellular location">
    <subcellularLocation>
        <location evidence="1">Cell inner membrane</location>
        <topology evidence="1">Single-pass membrane protein</topology>
        <orientation evidence="1">Periplasmic side</orientation>
    </subcellularLocation>
</comment>
<accession>A0ABT2A708</accession>
<dbReference type="InterPro" id="IPR051045">
    <property type="entry name" value="TonB-dependent_transducer"/>
</dbReference>
<keyword evidence="7" id="KW-0653">Protein transport</keyword>
<dbReference type="Gene3D" id="3.30.1150.10">
    <property type="match status" value="1"/>
</dbReference>
<keyword evidence="6" id="KW-0812">Transmembrane</keyword>
<keyword evidence="5" id="KW-0997">Cell inner membrane</keyword>
<feature type="signal peptide" evidence="10">
    <location>
        <begin position="1"/>
        <end position="24"/>
    </location>
</feature>
<evidence type="ECO:0000313" key="12">
    <source>
        <dbReference type="EMBL" id="MCS0589979.1"/>
    </source>
</evidence>
<feature type="domain" description="TonB C-terminal" evidence="11">
    <location>
        <begin position="28"/>
        <end position="123"/>
    </location>
</feature>
<evidence type="ECO:0000256" key="4">
    <source>
        <dbReference type="ARBA" id="ARBA00022475"/>
    </source>
</evidence>
<evidence type="ECO:0000256" key="5">
    <source>
        <dbReference type="ARBA" id="ARBA00022519"/>
    </source>
</evidence>
<evidence type="ECO:0000256" key="8">
    <source>
        <dbReference type="ARBA" id="ARBA00022989"/>
    </source>
</evidence>
<evidence type="ECO:0000256" key="6">
    <source>
        <dbReference type="ARBA" id="ARBA00022692"/>
    </source>
</evidence>
<keyword evidence="4" id="KW-1003">Cell membrane</keyword>
<evidence type="ECO:0000259" key="11">
    <source>
        <dbReference type="PROSITE" id="PS52015"/>
    </source>
</evidence>
<evidence type="ECO:0000256" key="1">
    <source>
        <dbReference type="ARBA" id="ARBA00004383"/>
    </source>
</evidence>
<evidence type="ECO:0000256" key="7">
    <source>
        <dbReference type="ARBA" id="ARBA00022927"/>
    </source>
</evidence>
<dbReference type="SUPFAM" id="SSF74653">
    <property type="entry name" value="TolA/TonB C-terminal domain"/>
    <property type="match status" value="1"/>
</dbReference>
<comment type="similarity">
    <text evidence="2">Belongs to the TonB family.</text>
</comment>
<dbReference type="Proteomes" id="UP001205560">
    <property type="component" value="Unassembled WGS sequence"/>
</dbReference>
<dbReference type="InterPro" id="IPR006260">
    <property type="entry name" value="TonB/TolA_C"/>
</dbReference>